<dbReference type="SUPFAM" id="SSF74653">
    <property type="entry name" value="TolA/TonB C-terminal domain"/>
    <property type="match status" value="1"/>
</dbReference>
<feature type="transmembrane region" description="Helical" evidence="2">
    <location>
        <begin position="179"/>
        <end position="202"/>
    </location>
</feature>
<dbReference type="AlphaFoldDB" id="A0A399SWZ7"/>
<dbReference type="GO" id="GO:0098797">
    <property type="term" value="C:plasma membrane protein complex"/>
    <property type="evidence" value="ECO:0007669"/>
    <property type="project" value="TreeGrafter"/>
</dbReference>
<evidence type="ECO:0000259" key="3">
    <source>
        <dbReference type="PROSITE" id="PS52015"/>
    </source>
</evidence>
<dbReference type="GO" id="GO:0031992">
    <property type="term" value="F:energy transducer activity"/>
    <property type="evidence" value="ECO:0007669"/>
    <property type="project" value="TreeGrafter"/>
</dbReference>
<dbReference type="InterPro" id="IPR008756">
    <property type="entry name" value="Peptidase_M56"/>
</dbReference>
<organism evidence="4 5">
    <name type="scientific">Maribellus luteus</name>
    <dbReference type="NCBI Taxonomy" id="2305463"/>
    <lineage>
        <taxon>Bacteria</taxon>
        <taxon>Pseudomonadati</taxon>
        <taxon>Bacteroidota</taxon>
        <taxon>Bacteroidia</taxon>
        <taxon>Marinilabiliales</taxon>
        <taxon>Prolixibacteraceae</taxon>
        <taxon>Maribellus</taxon>
    </lineage>
</organism>
<keyword evidence="5" id="KW-1185">Reference proteome</keyword>
<sequence>METLLSYLISASAGIVLFYSVYWLFLRKETFHQANRFFLLAALLTSTLLPVFPLQYTVLAEAGTNAPVRTIADTFKNIPVTEAINNNGTVFNWQHVLLVIYLTGAAIFMLRLLIQTGVLLSLMIKHRMKSFEGVRIIENEKYGLPFSFFNVIFINPKFHTQDDLPEILAHEKVHIRENHWFDLLFIELLTVIFWFNPFIWFFERSIKQNHEYLADKGVLAQGHTVARYQALLVNQLMGMQIIGITNNLNFALNANRLKMMTKKKTPHIRGVKFMWALPALALLLFAFAEPEYQVTAQEKETGEVQASKLISQKTIKLNGTIVDENGDPVPGTSVVVKGGTVGTVVDRDGTFSLDVPENASIVLSFVGKKTIVDSYAELTSEKQRDGSFARKYTLKDAVIEIYNRSAEGEQLAPPPPPPPVKGAKSSGNESALTPPPPPPPAKSGETEVFIVVEDMPQFPAGYEAMQDYIAKMQQKIAQEKGVKGKAKVAFTVNAAGKVTDIKVVEKDNDAAAKGAIAIASNMPEWKPGKQRGKAVPVKYLLPVEFK</sequence>
<dbReference type="CDD" id="cd07341">
    <property type="entry name" value="M56_BlaR1_MecR1_like"/>
    <property type="match status" value="1"/>
</dbReference>
<feature type="transmembrane region" description="Helical" evidence="2">
    <location>
        <begin position="98"/>
        <end position="122"/>
    </location>
</feature>
<dbReference type="PANTHER" id="PTHR33446:SF2">
    <property type="entry name" value="PROTEIN TONB"/>
    <property type="match status" value="1"/>
</dbReference>
<dbReference type="Gene3D" id="3.30.1150.10">
    <property type="match status" value="1"/>
</dbReference>
<dbReference type="Pfam" id="PF05569">
    <property type="entry name" value="Peptidase_M56"/>
    <property type="match status" value="1"/>
</dbReference>
<dbReference type="Pfam" id="PF13715">
    <property type="entry name" value="CarbopepD_reg_2"/>
    <property type="match status" value="1"/>
</dbReference>
<name>A0A399SWZ7_9BACT</name>
<gene>
    <name evidence="4" type="ORF">D1614_08650</name>
</gene>
<evidence type="ECO:0000313" key="5">
    <source>
        <dbReference type="Proteomes" id="UP000265926"/>
    </source>
</evidence>
<feature type="domain" description="TonB C-terminal" evidence="3">
    <location>
        <begin position="458"/>
        <end position="546"/>
    </location>
</feature>
<feature type="transmembrane region" description="Helical" evidence="2">
    <location>
        <begin position="37"/>
        <end position="56"/>
    </location>
</feature>
<dbReference type="PANTHER" id="PTHR33446">
    <property type="entry name" value="PROTEIN TONB-RELATED"/>
    <property type="match status" value="1"/>
</dbReference>
<reference evidence="4 5" key="1">
    <citation type="submission" date="2018-08" db="EMBL/GenBank/DDBJ databases">
        <title>Pallidiluteibacterium maritimus gen. nov., sp. nov., isolated from coastal sediment.</title>
        <authorList>
            <person name="Zhou L.Y."/>
        </authorList>
    </citation>
    <scope>NUCLEOTIDE SEQUENCE [LARGE SCALE GENOMIC DNA]</scope>
    <source>
        <strain evidence="4 5">XSD2</strain>
    </source>
</reference>
<accession>A0A399SWZ7</accession>
<feature type="region of interest" description="Disordered" evidence="1">
    <location>
        <begin position="405"/>
        <end position="444"/>
    </location>
</feature>
<dbReference type="OrthoDB" id="9814002at2"/>
<comment type="caution">
    <text evidence="4">The sequence shown here is derived from an EMBL/GenBank/DDBJ whole genome shotgun (WGS) entry which is preliminary data.</text>
</comment>
<dbReference type="EMBL" id="QWGR01000004">
    <property type="protein sequence ID" value="RIJ48596.1"/>
    <property type="molecule type" value="Genomic_DNA"/>
</dbReference>
<dbReference type="Proteomes" id="UP000265926">
    <property type="component" value="Unassembled WGS sequence"/>
</dbReference>
<proteinExistence type="predicted"/>
<evidence type="ECO:0000256" key="1">
    <source>
        <dbReference type="SAM" id="MobiDB-lite"/>
    </source>
</evidence>
<dbReference type="SUPFAM" id="SSF49464">
    <property type="entry name" value="Carboxypeptidase regulatory domain-like"/>
    <property type="match status" value="1"/>
</dbReference>
<keyword evidence="2" id="KW-0472">Membrane</keyword>
<feature type="transmembrane region" description="Helical" evidence="2">
    <location>
        <begin position="270"/>
        <end position="288"/>
    </location>
</feature>
<dbReference type="InterPro" id="IPR008969">
    <property type="entry name" value="CarboxyPept-like_regulatory"/>
</dbReference>
<dbReference type="PROSITE" id="PS52015">
    <property type="entry name" value="TONB_CTD"/>
    <property type="match status" value="1"/>
</dbReference>
<keyword evidence="2" id="KW-1133">Transmembrane helix</keyword>
<keyword evidence="2" id="KW-0812">Transmembrane</keyword>
<dbReference type="Pfam" id="PF03544">
    <property type="entry name" value="TonB_C"/>
    <property type="match status" value="1"/>
</dbReference>
<evidence type="ECO:0000313" key="4">
    <source>
        <dbReference type="EMBL" id="RIJ48596.1"/>
    </source>
</evidence>
<evidence type="ECO:0000256" key="2">
    <source>
        <dbReference type="SAM" id="Phobius"/>
    </source>
</evidence>
<dbReference type="InterPro" id="IPR037682">
    <property type="entry name" value="TonB_C"/>
</dbReference>
<dbReference type="InterPro" id="IPR051045">
    <property type="entry name" value="TonB-dependent_transducer"/>
</dbReference>
<feature type="transmembrane region" description="Helical" evidence="2">
    <location>
        <begin position="6"/>
        <end position="25"/>
    </location>
</feature>
<dbReference type="RefSeq" id="WP_119437516.1">
    <property type="nucleotide sequence ID" value="NZ_QWGR01000004.1"/>
</dbReference>
<protein>
    <recommendedName>
        <fullName evidence="3">TonB C-terminal domain-containing protein</fullName>
    </recommendedName>
</protein>
<dbReference type="GO" id="GO:0055085">
    <property type="term" value="P:transmembrane transport"/>
    <property type="evidence" value="ECO:0007669"/>
    <property type="project" value="InterPro"/>
</dbReference>